<evidence type="ECO:0000313" key="2">
    <source>
        <dbReference type="Proteomes" id="UP000000739"/>
    </source>
</evidence>
<gene>
    <name evidence="1" type="ordered locus">Dalk_2334</name>
</gene>
<dbReference type="EMBL" id="CP001322">
    <property type="protein sequence ID" value="ACL04027.1"/>
    <property type="molecule type" value="Genomic_DNA"/>
</dbReference>
<name>B8FAU1_DESAL</name>
<reference evidence="1 2" key="1">
    <citation type="journal article" date="2012" name="Environ. Microbiol.">
        <title>The genome sequence of Desulfatibacillum alkenivorans AK-01: a blueprint for anaerobic alkane oxidation.</title>
        <authorList>
            <person name="Callaghan A.V."/>
            <person name="Morris B.E."/>
            <person name="Pereira I.A."/>
            <person name="McInerney M.J."/>
            <person name="Austin R.N."/>
            <person name="Groves J.T."/>
            <person name="Kukor J.J."/>
            <person name="Suflita J.M."/>
            <person name="Young L.Y."/>
            <person name="Zylstra G.J."/>
            <person name="Wawrik B."/>
        </authorList>
    </citation>
    <scope>NUCLEOTIDE SEQUENCE [LARGE SCALE GENOMIC DNA]</scope>
    <source>
        <strain evidence="1 2">AK-01</strain>
    </source>
</reference>
<evidence type="ECO:0000313" key="1">
    <source>
        <dbReference type="EMBL" id="ACL04027.1"/>
    </source>
</evidence>
<keyword evidence="2" id="KW-1185">Reference proteome</keyword>
<protein>
    <submittedName>
        <fullName evidence="1">Uncharacterized protein</fullName>
    </submittedName>
</protein>
<organism evidence="1 2">
    <name type="scientific">Desulfatibacillum aliphaticivorans</name>
    <dbReference type="NCBI Taxonomy" id="218208"/>
    <lineage>
        <taxon>Bacteria</taxon>
        <taxon>Pseudomonadati</taxon>
        <taxon>Thermodesulfobacteriota</taxon>
        <taxon>Desulfobacteria</taxon>
        <taxon>Desulfobacterales</taxon>
        <taxon>Desulfatibacillaceae</taxon>
        <taxon>Desulfatibacillum</taxon>
    </lineage>
</organism>
<dbReference type="Proteomes" id="UP000000739">
    <property type="component" value="Chromosome"/>
</dbReference>
<dbReference type="HOGENOM" id="CLU_3215264_0_0_7"/>
<dbReference type="KEGG" id="dal:Dalk_2334"/>
<dbReference type="AlphaFoldDB" id="B8FAU1"/>
<sequence length="44" mass="4762">MSPEIYSSLECSFSTKVVIPARAVRFSGPSRKPGPSVILDLPLK</sequence>
<proteinExistence type="predicted"/>
<accession>B8FAU1</accession>